<comment type="caution">
    <text evidence="1">The sequence shown here is derived from an EMBL/GenBank/DDBJ whole genome shotgun (WGS) entry which is preliminary data.</text>
</comment>
<protein>
    <submittedName>
        <fullName evidence="1">Uncharacterized protein</fullName>
    </submittedName>
</protein>
<dbReference type="Proteomes" id="UP000092993">
    <property type="component" value="Unassembled WGS sequence"/>
</dbReference>
<dbReference type="AlphaFoldDB" id="A0A1C7MFS9"/>
<evidence type="ECO:0000313" key="1">
    <source>
        <dbReference type="EMBL" id="OBZ75720.1"/>
    </source>
</evidence>
<dbReference type="EMBL" id="LUGG01000004">
    <property type="protein sequence ID" value="OBZ75720.1"/>
    <property type="molecule type" value="Genomic_DNA"/>
</dbReference>
<reference evidence="1 2" key="1">
    <citation type="submission" date="2016-03" db="EMBL/GenBank/DDBJ databases">
        <title>Whole genome sequencing of Grifola frondosa 9006-11.</title>
        <authorList>
            <person name="Min B."/>
            <person name="Park H."/>
            <person name="Kim J.-G."/>
            <person name="Cho H."/>
            <person name="Oh Y.-L."/>
            <person name="Kong W.-S."/>
            <person name="Choi I.-G."/>
        </authorList>
    </citation>
    <scope>NUCLEOTIDE SEQUENCE [LARGE SCALE GENOMIC DNA]</scope>
    <source>
        <strain evidence="1 2">9006-11</strain>
    </source>
</reference>
<sequence>MFRAIPLTVGVPDHVEGADADAEAGAAAPPVEQGGTWFDNGSCFSNGERNCGNLAVPAVNGCVAVLGRLDAGALGGDGGILGGTDMVSTTRRWARRLRR</sequence>
<accession>A0A1C7MFS9</accession>
<proteinExistence type="predicted"/>
<organism evidence="1 2">
    <name type="scientific">Grifola frondosa</name>
    <name type="common">Maitake</name>
    <name type="synonym">Polyporus frondosus</name>
    <dbReference type="NCBI Taxonomy" id="5627"/>
    <lineage>
        <taxon>Eukaryota</taxon>
        <taxon>Fungi</taxon>
        <taxon>Dikarya</taxon>
        <taxon>Basidiomycota</taxon>
        <taxon>Agaricomycotina</taxon>
        <taxon>Agaricomycetes</taxon>
        <taxon>Polyporales</taxon>
        <taxon>Grifolaceae</taxon>
        <taxon>Grifola</taxon>
    </lineage>
</organism>
<name>A0A1C7MFS9_GRIFR</name>
<gene>
    <name evidence="1" type="ORF">A0H81_04650</name>
</gene>
<keyword evidence="2" id="KW-1185">Reference proteome</keyword>
<evidence type="ECO:0000313" key="2">
    <source>
        <dbReference type="Proteomes" id="UP000092993"/>
    </source>
</evidence>